<dbReference type="InterPro" id="IPR002730">
    <property type="entry name" value="Rpp29/RNP1"/>
</dbReference>
<proteinExistence type="inferred from homology"/>
<evidence type="ECO:0000256" key="3">
    <source>
        <dbReference type="ARBA" id="ARBA00016225"/>
    </source>
</evidence>
<comment type="caution">
    <text evidence="6">The sequence shown here is derived from an EMBL/GenBank/DDBJ whole genome shotgun (WGS) entry which is preliminary data.</text>
</comment>
<dbReference type="Proteomes" id="UP001374579">
    <property type="component" value="Unassembled WGS sequence"/>
</dbReference>
<reference evidence="6 7" key="1">
    <citation type="submission" date="2024-02" db="EMBL/GenBank/DDBJ databases">
        <title>Chromosome-scale genome assembly of the rough periwinkle Littorina saxatilis.</title>
        <authorList>
            <person name="De Jode A."/>
            <person name="Faria R."/>
            <person name="Formenti G."/>
            <person name="Sims Y."/>
            <person name="Smith T.P."/>
            <person name="Tracey A."/>
            <person name="Wood J.M.D."/>
            <person name="Zagrodzka Z.B."/>
            <person name="Johannesson K."/>
            <person name="Butlin R.K."/>
            <person name="Leder E.H."/>
        </authorList>
    </citation>
    <scope>NUCLEOTIDE SEQUENCE [LARGE SCALE GENOMIC DNA]</scope>
    <source>
        <strain evidence="6">Snail1</strain>
        <tissue evidence="6">Muscle</tissue>
    </source>
</reference>
<protein>
    <recommendedName>
        <fullName evidence="3 5">Ribonuclease P protein subunit p29</fullName>
    </recommendedName>
</protein>
<gene>
    <name evidence="6" type="ORF">V1264_000336</name>
</gene>
<dbReference type="SMART" id="SM00538">
    <property type="entry name" value="POP4"/>
    <property type="match status" value="1"/>
</dbReference>
<dbReference type="Pfam" id="PF01868">
    <property type="entry name" value="RNase_P-MRP_p29"/>
    <property type="match status" value="1"/>
</dbReference>
<dbReference type="AlphaFoldDB" id="A0AAN9BZZ9"/>
<sequence>MADDKSCTEETLYSGLSPSIVSHGSKLGLQARSMRQTDVVKSYLKRHLPANRLMANEDNISRRQVHLSRTVKKKKFDLTSQKKKKLTNRERKGMKVFKIPKENQSYSQQLPLHQAWKQYMEEVIPSSSVSSPGAVQAACQKVVKAELQGGMLTVQRSKCPSYVGVCGIVMQETRHTFTFITSSDKVKCVPKENSIFALELHGHIFTIHGSHFKVKAGERSSKKFKSKPTTDL</sequence>
<accession>A0AAN9BZZ9</accession>
<keyword evidence="7" id="KW-1185">Reference proteome</keyword>
<keyword evidence="5" id="KW-0539">Nucleus</keyword>
<organism evidence="6 7">
    <name type="scientific">Littorina saxatilis</name>
    <dbReference type="NCBI Taxonomy" id="31220"/>
    <lineage>
        <taxon>Eukaryota</taxon>
        <taxon>Metazoa</taxon>
        <taxon>Spiralia</taxon>
        <taxon>Lophotrochozoa</taxon>
        <taxon>Mollusca</taxon>
        <taxon>Gastropoda</taxon>
        <taxon>Caenogastropoda</taxon>
        <taxon>Littorinimorpha</taxon>
        <taxon>Littorinoidea</taxon>
        <taxon>Littorinidae</taxon>
        <taxon>Littorina</taxon>
    </lineage>
</organism>
<dbReference type="GO" id="GO:0006364">
    <property type="term" value="P:rRNA processing"/>
    <property type="evidence" value="ECO:0007669"/>
    <property type="project" value="TreeGrafter"/>
</dbReference>
<dbReference type="EMBL" id="JBAMIC010000001">
    <property type="protein sequence ID" value="KAK7114249.1"/>
    <property type="molecule type" value="Genomic_DNA"/>
</dbReference>
<evidence type="ECO:0000313" key="6">
    <source>
        <dbReference type="EMBL" id="KAK7114249.1"/>
    </source>
</evidence>
<evidence type="ECO:0000256" key="5">
    <source>
        <dbReference type="PIRNR" id="PIRNR027081"/>
    </source>
</evidence>
<evidence type="ECO:0000256" key="2">
    <source>
        <dbReference type="ARBA" id="ARBA00006181"/>
    </source>
</evidence>
<evidence type="ECO:0000256" key="4">
    <source>
        <dbReference type="ARBA" id="ARBA00046486"/>
    </source>
</evidence>
<comment type="function">
    <text evidence="1 5">Component of ribonuclease P, a ribonucleoprotein complex that generates mature tRNA molecules by cleaving their 5'-ends.</text>
</comment>
<dbReference type="PIRSF" id="PIRSF027081">
    <property type="entry name" value="RNase_P/MRP_p29_subunit"/>
    <property type="match status" value="1"/>
</dbReference>
<dbReference type="GO" id="GO:0005730">
    <property type="term" value="C:nucleolus"/>
    <property type="evidence" value="ECO:0007669"/>
    <property type="project" value="UniProtKB-SubCell"/>
</dbReference>
<dbReference type="InterPro" id="IPR016848">
    <property type="entry name" value="RNase_P/MRP_Rpp29-subunit"/>
</dbReference>
<dbReference type="InterPro" id="IPR023534">
    <property type="entry name" value="Rof/RNase_P-like"/>
</dbReference>
<comment type="subunit">
    <text evidence="4">Component of nuclear RNase P and RNase MRP ribonucleoproteins. RNase P consists of a catalytic RNA moiety and 10 different protein chains; POP1, POP4, POP5, POP7, RPP14, RPP21, RPP25, RPP30, RPP38 and RPP40. Within the RNase P complex, POP1, POP7 and RPP25 form the 'finger' subcomplex, POP5, RPP14, RPP40 and homodimeric RPP30 form the 'palm' subcomplex, and RPP21, POP4 and RPP38 form the 'wrist' subcomplex. All subunits of the RNase P complex interact with the catalytic RNA. Several subunits of RNase P are also part of the RNase MRP complex. RNase MRP consists of a catalytic RNA moiety and about 8 protein subunits; POP1, POP7, RPP25, RPP30, RPP38, RPP40 and possibly also POP4 and POP5.</text>
</comment>
<comment type="similarity">
    <text evidence="2">Belongs to the eukaryotic/archaeal RNase P protein component 1 family.</text>
</comment>
<dbReference type="GO" id="GO:0030677">
    <property type="term" value="C:ribonuclease P complex"/>
    <property type="evidence" value="ECO:0007669"/>
    <property type="project" value="UniProtKB-UniRule"/>
</dbReference>
<dbReference type="PANTHER" id="PTHR13348">
    <property type="entry name" value="RIBONUCLEASE P SUBUNIT P29"/>
    <property type="match status" value="1"/>
</dbReference>
<evidence type="ECO:0000313" key="7">
    <source>
        <dbReference type="Proteomes" id="UP001374579"/>
    </source>
</evidence>
<comment type="subcellular location">
    <subcellularLocation>
        <location evidence="5">Nucleus</location>
        <location evidence="5">Nucleolus</location>
    </subcellularLocation>
</comment>
<dbReference type="SUPFAM" id="SSF101744">
    <property type="entry name" value="Rof/RNase P subunit-like"/>
    <property type="match status" value="1"/>
</dbReference>
<dbReference type="InterPro" id="IPR036980">
    <property type="entry name" value="RNase_P/MRP_Rpp29_sf"/>
</dbReference>
<keyword evidence="5" id="KW-0819">tRNA processing</keyword>
<dbReference type="GO" id="GO:0001682">
    <property type="term" value="P:tRNA 5'-leader removal"/>
    <property type="evidence" value="ECO:0007669"/>
    <property type="project" value="InterPro"/>
</dbReference>
<dbReference type="GO" id="GO:0033204">
    <property type="term" value="F:ribonuclease P RNA binding"/>
    <property type="evidence" value="ECO:0007669"/>
    <property type="project" value="InterPro"/>
</dbReference>
<dbReference type="PANTHER" id="PTHR13348:SF0">
    <property type="entry name" value="RIBONUCLEASE P PROTEIN SUBUNIT P29"/>
    <property type="match status" value="1"/>
</dbReference>
<dbReference type="GO" id="GO:0000172">
    <property type="term" value="C:ribonuclease MRP complex"/>
    <property type="evidence" value="ECO:0007669"/>
    <property type="project" value="InterPro"/>
</dbReference>
<evidence type="ECO:0000256" key="1">
    <source>
        <dbReference type="ARBA" id="ARBA00002435"/>
    </source>
</evidence>
<name>A0AAN9BZZ9_9CAEN</name>
<dbReference type="Gene3D" id="2.30.30.210">
    <property type="entry name" value="Ribonuclease P/MRP, subunit p29"/>
    <property type="match status" value="1"/>
</dbReference>